<keyword evidence="1" id="KW-1133">Transmembrane helix</keyword>
<organism evidence="2 3">
    <name type="scientific">Candidatus Phycosocius bacilliformis</name>
    <dbReference type="NCBI Taxonomy" id="1445552"/>
    <lineage>
        <taxon>Bacteria</taxon>
        <taxon>Pseudomonadati</taxon>
        <taxon>Pseudomonadota</taxon>
        <taxon>Alphaproteobacteria</taxon>
        <taxon>Caulobacterales</taxon>
        <taxon>Caulobacterales incertae sedis</taxon>
        <taxon>Candidatus Phycosocius</taxon>
    </lineage>
</organism>
<gene>
    <name evidence="2" type="ORF">PbB2_00727</name>
</gene>
<dbReference type="OrthoDB" id="7620554at2"/>
<keyword evidence="1" id="KW-0472">Membrane</keyword>
<evidence type="ECO:0000313" key="2">
    <source>
        <dbReference type="EMBL" id="GBF57068.1"/>
    </source>
</evidence>
<dbReference type="Proteomes" id="UP000245086">
    <property type="component" value="Unassembled WGS sequence"/>
</dbReference>
<feature type="transmembrane region" description="Helical" evidence="1">
    <location>
        <begin position="7"/>
        <end position="28"/>
    </location>
</feature>
<evidence type="ECO:0000313" key="3">
    <source>
        <dbReference type="Proteomes" id="UP000245086"/>
    </source>
</evidence>
<feature type="transmembrane region" description="Helical" evidence="1">
    <location>
        <begin position="117"/>
        <end position="137"/>
    </location>
</feature>
<protein>
    <submittedName>
        <fullName evidence="2">Uncharacterized protein</fullName>
    </submittedName>
</protein>
<dbReference type="AlphaFoldDB" id="A0A2P2E7M0"/>
<sequence length="139" mass="14827">MHPFWRLYFNAFTLSLIGFGALLCAGAFEPTSSPVQQLLAILGPAGPDAFHPVLRFALGLMGAITIGWAITLHGVIRFALAHGREARPLWLAMMFGLTGWYVIDGICSVATGFALNLIPNTILAVMFGVGIVGSGVLKR</sequence>
<keyword evidence="3" id="KW-1185">Reference proteome</keyword>
<accession>A0A2P2E7M0</accession>
<proteinExistence type="predicted"/>
<feature type="transmembrane region" description="Helical" evidence="1">
    <location>
        <begin position="88"/>
        <end position="111"/>
    </location>
</feature>
<feature type="transmembrane region" description="Helical" evidence="1">
    <location>
        <begin position="56"/>
        <end position="76"/>
    </location>
</feature>
<comment type="caution">
    <text evidence="2">The sequence shown here is derived from an EMBL/GenBank/DDBJ whole genome shotgun (WGS) entry which is preliminary data.</text>
</comment>
<reference evidence="2 3" key="1">
    <citation type="journal article" date="2018" name="Genome Announc.">
        <title>Draft Genome Sequence of "Candidatus Phycosocius bacilliformis," an Alphaproteobacterial Ectosymbiont of the Hydrocarbon-Producing Green Alga Botryococcus braunii.</title>
        <authorList>
            <person name="Tanabe Y."/>
            <person name="Yamaguchi H."/>
            <person name="Watanabe M.M."/>
        </authorList>
    </citation>
    <scope>NUCLEOTIDE SEQUENCE [LARGE SCALE GENOMIC DNA]</scope>
    <source>
        <strain evidence="2 3">BOTRYCO-2</strain>
    </source>
</reference>
<name>A0A2P2E7M0_9PROT</name>
<dbReference type="EMBL" id="BFBR01000002">
    <property type="protein sequence ID" value="GBF57068.1"/>
    <property type="molecule type" value="Genomic_DNA"/>
</dbReference>
<keyword evidence="1" id="KW-0812">Transmembrane</keyword>
<dbReference type="RefSeq" id="WP_108983963.1">
    <property type="nucleotide sequence ID" value="NZ_BFBR01000002.1"/>
</dbReference>
<evidence type="ECO:0000256" key="1">
    <source>
        <dbReference type="SAM" id="Phobius"/>
    </source>
</evidence>